<name>A0A1Q9CJW7_SYMMI</name>
<dbReference type="AlphaFoldDB" id="A0A1Q9CJW7"/>
<organism evidence="1 2">
    <name type="scientific">Symbiodinium microadriaticum</name>
    <name type="common">Dinoflagellate</name>
    <name type="synonym">Zooxanthella microadriatica</name>
    <dbReference type="NCBI Taxonomy" id="2951"/>
    <lineage>
        <taxon>Eukaryota</taxon>
        <taxon>Sar</taxon>
        <taxon>Alveolata</taxon>
        <taxon>Dinophyceae</taxon>
        <taxon>Suessiales</taxon>
        <taxon>Symbiodiniaceae</taxon>
        <taxon>Symbiodinium</taxon>
    </lineage>
</organism>
<dbReference type="Proteomes" id="UP000186817">
    <property type="component" value="Unassembled WGS sequence"/>
</dbReference>
<sequence>MGNWGLQRSLYLLLVGCHEPRSPVTYNALLAALAGSAVWALSLHVIHRRLPEQGLSVAPAGQCAALLALARARRWSQAVSLLADSLAPGMPLSTKVVALDGVRAAVSAAGSHESQIQKALSKLAARCLANSGLESVTQGGDRCAWSTLVIAAEVPVQLRQRRMEPLQHRLEMQRHADAYDRLLCCVDGFGGDMTRISLVRLGAAGVALV</sequence>
<keyword evidence="2" id="KW-1185">Reference proteome</keyword>
<proteinExistence type="predicted"/>
<evidence type="ECO:0008006" key="3">
    <source>
        <dbReference type="Google" id="ProtNLM"/>
    </source>
</evidence>
<comment type="caution">
    <text evidence="1">The sequence shown here is derived from an EMBL/GenBank/DDBJ whole genome shotgun (WGS) entry which is preliminary data.</text>
</comment>
<evidence type="ECO:0000313" key="2">
    <source>
        <dbReference type="Proteomes" id="UP000186817"/>
    </source>
</evidence>
<accession>A0A1Q9CJW7</accession>
<gene>
    <name evidence="1" type="ORF">AK812_SmicGene36025</name>
</gene>
<evidence type="ECO:0000313" key="1">
    <source>
        <dbReference type="EMBL" id="OLP83231.1"/>
    </source>
</evidence>
<reference evidence="1 2" key="1">
    <citation type="submission" date="2016-02" db="EMBL/GenBank/DDBJ databases">
        <title>Genome analysis of coral dinoflagellate symbionts highlights evolutionary adaptations to a symbiotic lifestyle.</title>
        <authorList>
            <person name="Aranda M."/>
            <person name="Li Y."/>
            <person name="Liew Y.J."/>
            <person name="Baumgarten S."/>
            <person name="Simakov O."/>
            <person name="Wilson M."/>
            <person name="Piel J."/>
            <person name="Ashoor H."/>
            <person name="Bougouffa S."/>
            <person name="Bajic V.B."/>
            <person name="Ryu T."/>
            <person name="Ravasi T."/>
            <person name="Bayer T."/>
            <person name="Micklem G."/>
            <person name="Kim H."/>
            <person name="Bhak J."/>
            <person name="Lajeunesse T.C."/>
            <person name="Voolstra C.R."/>
        </authorList>
    </citation>
    <scope>NUCLEOTIDE SEQUENCE [LARGE SCALE GENOMIC DNA]</scope>
    <source>
        <strain evidence="1 2">CCMP2467</strain>
    </source>
</reference>
<protein>
    <recommendedName>
        <fullName evidence="3">Pentatricopeptide repeat-containing protein, chloroplastic</fullName>
    </recommendedName>
</protein>
<dbReference type="EMBL" id="LSRX01001130">
    <property type="protein sequence ID" value="OLP83231.1"/>
    <property type="molecule type" value="Genomic_DNA"/>
</dbReference>